<dbReference type="PANTHER" id="PTHR28250:SF1">
    <property type="entry name" value="CYTOCHROME B PRE-MRNA-PROCESSING PROTEIN 6"/>
    <property type="match status" value="1"/>
</dbReference>
<dbReference type="PANTHER" id="PTHR28250">
    <property type="entry name" value="CYTOCHROME B PRE-MRNA-PROCESSING PROTEIN 6"/>
    <property type="match status" value="1"/>
</dbReference>
<gene>
    <name evidence="1" type="ORF">RHIMIDRAFT_62965</name>
</gene>
<proteinExistence type="predicted"/>
<dbReference type="AlphaFoldDB" id="A0A2G4T697"/>
<sequence length="114" mass="13748">MPTRQEILSLYRSYLRIVREWPEDKVRPNRGMKQVLAKKVEEQFRSSSNIDYDKSVQEMKALDYLLDNRFKEKYPISDKILMPAGNPNYYKKLLSSLEANREDNKSLWQRLFQK</sequence>
<name>A0A2G4T697_RHIZD</name>
<evidence type="ECO:0008006" key="3">
    <source>
        <dbReference type="Google" id="ProtNLM"/>
    </source>
</evidence>
<dbReference type="GO" id="GO:0034551">
    <property type="term" value="P:mitochondrial respiratory chain complex III assembly"/>
    <property type="evidence" value="ECO:0007669"/>
    <property type="project" value="TreeGrafter"/>
</dbReference>
<dbReference type="GO" id="GO:0061671">
    <property type="term" value="C:Cbp3p-Cbp6 complex"/>
    <property type="evidence" value="ECO:0007669"/>
    <property type="project" value="InterPro"/>
</dbReference>
<dbReference type="RefSeq" id="XP_023470229.1">
    <property type="nucleotide sequence ID" value="XM_023615486.1"/>
</dbReference>
<organism evidence="1 2">
    <name type="scientific">Rhizopus microsporus ATCC 52813</name>
    <dbReference type="NCBI Taxonomy" id="1340429"/>
    <lineage>
        <taxon>Eukaryota</taxon>
        <taxon>Fungi</taxon>
        <taxon>Fungi incertae sedis</taxon>
        <taxon>Mucoromycota</taxon>
        <taxon>Mucoromycotina</taxon>
        <taxon>Mucoromycetes</taxon>
        <taxon>Mucorales</taxon>
        <taxon>Mucorineae</taxon>
        <taxon>Rhizopodaceae</taxon>
        <taxon>Rhizopus</taxon>
    </lineage>
</organism>
<reference evidence="1 2" key="1">
    <citation type="journal article" date="2016" name="Proc. Natl. Acad. Sci. U.S.A.">
        <title>Lipid metabolic changes in an early divergent fungus govern the establishment of a mutualistic symbiosis with endobacteria.</title>
        <authorList>
            <person name="Lastovetsky O.A."/>
            <person name="Gaspar M.L."/>
            <person name="Mondo S.J."/>
            <person name="LaButti K.M."/>
            <person name="Sandor L."/>
            <person name="Grigoriev I.V."/>
            <person name="Henry S.A."/>
            <person name="Pawlowska T.E."/>
        </authorList>
    </citation>
    <scope>NUCLEOTIDE SEQUENCE [LARGE SCALE GENOMIC DNA]</scope>
    <source>
        <strain evidence="1 2">ATCC 52813</strain>
    </source>
</reference>
<dbReference type="GO" id="GO:0043022">
    <property type="term" value="F:ribosome binding"/>
    <property type="evidence" value="ECO:0007669"/>
    <property type="project" value="InterPro"/>
</dbReference>
<dbReference type="EMBL" id="KZ303843">
    <property type="protein sequence ID" value="PHZ16521.1"/>
    <property type="molecule type" value="Genomic_DNA"/>
</dbReference>
<dbReference type="Proteomes" id="UP000242254">
    <property type="component" value="Unassembled WGS sequence"/>
</dbReference>
<dbReference type="STRING" id="1340429.A0A2G4T697"/>
<keyword evidence="2" id="KW-1185">Reference proteome</keyword>
<dbReference type="GeneID" id="35446474"/>
<accession>A0A2G4T697</accession>
<dbReference type="InterPro" id="IPR037653">
    <property type="entry name" value="Cbp6"/>
</dbReference>
<evidence type="ECO:0000313" key="1">
    <source>
        <dbReference type="EMBL" id="PHZ16521.1"/>
    </source>
</evidence>
<evidence type="ECO:0000313" key="2">
    <source>
        <dbReference type="Proteomes" id="UP000242254"/>
    </source>
</evidence>
<dbReference type="Pfam" id="PF20180">
    <property type="entry name" value="UQCC2_CBP6"/>
    <property type="match status" value="1"/>
</dbReference>
<protein>
    <recommendedName>
        <fullName evidence="3">Mitochondrial nucleoid factor 1</fullName>
    </recommendedName>
</protein>